<dbReference type="Proteomes" id="UP000887569">
    <property type="component" value="Unplaced"/>
</dbReference>
<sequence length="293" mass="33233">MVSDAMMAQVMATPPAPELNEMWQDISEFLHQENFKIDGTQCCMSALSPLDTAKINCQHSCATELRTHDRCVRDPPITLSLPPIPVKRTVKREELTPERELEPQRRIKIETPSSSAYSSPQYALSEPPRFCYSNSSASQYTPPPSSSVISNPRRLSMPTTMSHMLQGASTSTRLGLHASSDSCISECSGDVRRRRADVRRYSKKMSTHECAHPGCRKKYSKSSHLKAHMRTHSGEKPYCCNWPSCGWKFARSDELTRHYRKHTGDRPFNCSVCERAFSRSDHLSLHMKRHNSS</sequence>
<feature type="domain" description="C2H2-type" evidence="9">
    <location>
        <begin position="238"/>
        <end position="267"/>
    </location>
</feature>
<feature type="domain" description="C2H2-type" evidence="9">
    <location>
        <begin position="208"/>
        <end position="237"/>
    </location>
</feature>
<dbReference type="AlphaFoldDB" id="A0A915ALN9"/>
<keyword evidence="10" id="KW-1185">Reference proteome</keyword>
<accession>A0A915ALN9</accession>
<dbReference type="InterPro" id="IPR036236">
    <property type="entry name" value="Znf_C2H2_sf"/>
</dbReference>
<feature type="compositionally biased region" description="Basic and acidic residues" evidence="8">
    <location>
        <begin position="91"/>
        <end position="109"/>
    </location>
</feature>
<keyword evidence="5" id="KW-0805">Transcription regulation</keyword>
<evidence type="ECO:0000259" key="9">
    <source>
        <dbReference type="PROSITE" id="PS50157"/>
    </source>
</evidence>
<name>A0A915ALN9_PARUN</name>
<dbReference type="Gene3D" id="3.30.160.60">
    <property type="entry name" value="Classic Zinc Finger"/>
    <property type="match status" value="3"/>
</dbReference>
<evidence type="ECO:0000256" key="8">
    <source>
        <dbReference type="SAM" id="MobiDB-lite"/>
    </source>
</evidence>
<dbReference type="WBParaSite" id="PgR011_g048_t01">
    <property type="protein sequence ID" value="PgR011_g048_t01"/>
    <property type="gene ID" value="PgR011_g048"/>
</dbReference>
<evidence type="ECO:0000256" key="6">
    <source>
        <dbReference type="ARBA" id="ARBA00023163"/>
    </source>
</evidence>
<evidence type="ECO:0000313" key="11">
    <source>
        <dbReference type="WBParaSite" id="PgR011_g048_t01"/>
    </source>
</evidence>
<dbReference type="PANTHER" id="PTHR23235">
    <property type="entry name" value="KRUEPPEL-LIKE TRANSCRIPTION FACTOR"/>
    <property type="match status" value="1"/>
</dbReference>
<keyword evidence="6" id="KW-0804">Transcription</keyword>
<dbReference type="PANTHER" id="PTHR23235:SF158">
    <property type="entry name" value="C2H2-TYPE DOMAIN-CONTAINING PROTEIN"/>
    <property type="match status" value="1"/>
</dbReference>
<protein>
    <submittedName>
        <fullName evidence="11">C2H2-type domain-containing protein</fullName>
    </submittedName>
</protein>
<dbReference type="SUPFAM" id="SSF57667">
    <property type="entry name" value="beta-beta-alpha zinc fingers"/>
    <property type="match status" value="2"/>
</dbReference>
<proteinExistence type="predicted"/>
<dbReference type="Pfam" id="PF00096">
    <property type="entry name" value="zf-C2H2"/>
    <property type="match status" value="3"/>
</dbReference>
<dbReference type="PROSITE" id="PS50157">
    <property type="entry name" value="ZINC_FINGER_C2H2_2"/>
    <property type="match status" value="3"/>
</dbReference>
<keyword evidence="2" id="KW-0677">Repeat</keyword>
<evidence type="ECO:0000256" key="7">
    <source>
        <dbReference type="PROSITE-ProRule" id="PRU00042"/>
    </source>
</evidence>
<keyword evidence="1" id="KW-0479">Metal-binding</keyword>
<feature type="compositionally biased region" description="Polar residues" evidence="8">
    <location>
        <begin position="134"/>
        <end position="150"/>
    </location>
</feature>
<dbReference type="GO" id="GO:0000978">
    <property type="term" value="F:RNA polymerase II cis-regulatory region sequence-specific DNA binding"/>
    <property type="evidence" value="ECO:0007669"/>
    <property type="project" value="TreeGrafter"/>
</dbReference>
<evidence type="ECO:0000256" key="5">
    <source>
        <dbReference type="ARBA" id="ARBA00023015"/>
    </source>
</evidence>
<feature type="region of interest" description="Disordered" evidence="8">
    <location>
        <begin position="134"/>
        <end position="153"/>
    </location>
</feature>
<evidence type="ECO:0000256" key="2">
    <source>
        <dbReference type="ARBA" id="ARBA00022737"/>
    </source>
</evidence>
<dbReference type="FunFam" id="3.30.160.60:FF:000032">
    <property type="entry name" value="Krueppel-like factor 4"/>
    <property type="match status" value="1"/>
</dbReference>
<dbReference type="GO" id="GO:0000981">
    <property type="term" value="F:DNA-binding transcription factor activity, RNA polymerase II-specific"/>
    <property type="evidence" value="ECO:0007669"/>
    <property type="project" value="TreeGrafter"/>
</dbReference>
<feature type="domain" description="C2H2-type" evidence="9">
    <location>
        <begin position="268"/>
        <end position="293"/>
    </location>
</feature>
<evidence type="ECO:0000313" key="10">
    <source>
        <dbReference type="Proteomes" id="UP000887569"/>
    </source>
</evidence>
<keyword evidence="3 7" id="KW-0863">Zinc-finger</keyword>
<reference evidence="11" key="1">
    <citation type="submission" date="2022-11" db="UniProtKB">
        <authorList>
            <consortium name="WormBaseParasite"/>
        </authorList>
    </citation>
    <scope>IDENTIFICATION</scope>
</reference>
<feature type="compositionally biased region" description="Low complexity" evidence="8">
    <location>
        <begin position="112"/>
        <end position="122"/>
    </location>
</feature>
<keyword evidence="4" id="KW-0862">Zinc</keyword>
<dbReference type="SMART" id="SM00355">
    <property type="entry name" value="ZnF_C2H2"/>
    <property type="match status" value="3"/>
</dbReference>
<organism evidence="10 11">
    <name type="scientific">Parascaris univalens</name>
    <name type="common">Nematode worm</name>
    <dbReference type="NCBI Taxonomy" id="6257"/>
    <lineage>
        <taxon>Eukaryota</taxon>
        <taxon>Metazoa</taxon>
        <taxon>Ecdysozoa</taxon>
        <taxon>Nematoda</taxon>
        <taxon>Chromadorea</taxon>
        <taxon>Rhabditida</taxon>
        <taxon>Spirurina</taxon>
        <taxon>Ascaridomorpha</taxon>
        <taxon>Ascaridoidea</taxon>
        <taxon>Ascarididae</taxon>
        <taxon>Parascaris</taxon>
    </lineage>
</organism>
<dbReference type="PROSITE" id="PS00028">
    <property type="entry name" value="ZINC_FINGER_C2H2_1"/>
    <property type="match status" value="3"/>
</dbReference>
<evidence type="ECO:0000256" key="4">
    <source>
        <dbReference type="ARBA" id="ARBA00022833"/>
    </source>
</evidence>
<dbReference type="InterPro" id="IPR013087">
    <property type="entry name" value="Znf_C2H2_type"/>
</dbReference>
<evidence type="ECO:0000256" key="1">
    <source>
        <dbReference type="ARBA" id="ARBA00022723"/>
    </source>
</evidence>
<dbReference type="GO" id="GO:0008270">
    <property type="term" value="F:zinc ion binding"/>
    <property type="evidence" value="ECO:0007669"/>
    <property type="project" value="UniProtKB-KW"/>
</dbReference>
<evidence type="ECO:0000256" key="3">
    <source>
        <dbReference type="ARBA" id="ARBA00022771"/>
    </source>
</evidence>
<feature type="region of interest" description="Disordered" evidence="8">
    <location>
        <begin position="89"/>
        <end position="122"/>
    </location>
</feature>